<keyword evidence="3" id="KW-1185">Reference proteome</keyword>
<keyword evidence="1" id="KW-0732">Signal</keyword>
<protein>
    <submittedName>
        <fullName evidence="2">Uncharacterized protein</fullName>
    </submittedName>
</protein>
<comment type="caution">
    <text evidence="2">The sequence shown here is derived from an EMBL/GenBank/DDBJ whole genome shotgun (WGS) entry which is preliminary data.</text>
</comment>
<dbReference type="Proteomes" id="UP000225706">
    <property type="component" value="Unassembled WGS sequence"/>
</dbReference>
<name>A0A2B4R719_STYPI</name>
<feature type="signal peptide" evidence="1">
    <location>
        <begin position="1"/>
        <end position="25"/>
    </location>
</feature>
<feature type="chain" id="PRO_5012925293" evidence="1">
    <location>
        <begin position="26"/>
        <end position="178"/>
    </location>
</feature>
<gene>
    <name evidence="2" type="ORF">AWC38_SpisGene23892</name>
</gene>
<dbReference type="AlphaFoldDB" id="A0A2B4R719"/>
<evidence type="ECO:0000256" key="1">
    <source>
        <dbReference type="SAM" id="SignalP"/>
    </source>
</evidence>
<evidence type="ECO:0000313" key="3">
    <source>
        <dbReference type="Proteomes" id="UP000225706"/>
    </source>
</evidence>
<evidence type="ECO:0000313" key="2">
    <source>
        <dbReference type="EMBL" id="PFX12188.1"/>
    </source>
</evidence>
<proteinExistence type="predicted"/>
<accession>A0A2B4R719</accession>
<organism evidence="2 3">
    <name type="scientific">Stylophora pistillata</name>
    <name type="common">Smooth cauliflower coral</name>
    <dbReference type="NCBI Taxonomy" id="50429"/>
    <lineage>
        <taxon>Eukaryota</taxon>
        <taxon>Metazoa</taxon>
        <taxon>Cnidaria</taxon>
        <taxon>Anthozoa</taxon>
        <taxon>Hexacorallia</taxon>
        <taxon>Scleractinia</taxon>
        <taxon>Astrocoeniina</taxon>
        <taxon>Pocilloporidae</taxon>
        <taxon>Stylophora</taxon>
    </lineage>
</organism>
<dbReference type="EMBL" id="LSMT01001527">
    <property type="protein sequence ID" value="PFX12188.1"/>
    <property type="molecule type" value="Genomic_DNA"/>
</dbReference>
<sequence length="178" mass="20322">MEKTSTGVLSFFNILEAFTLPTVLAEAALQFITKPPVQAVSKEELLDQITSADNDHEEIVEYAEVYSLKELADIFVAQNNFESLENPTEDNTPHQLSWGHEKEVVAIKEYIKKHRIKHRGLEVFRSGLIVDKQESSRLPVKFDKELWDKMVGKLSKLFLEHMVPELLSGKILEEVTQA</sequence>
<reference evidence="3" key="1">
    <citation type="journal article" date="2017" name="bioRxiv">
        <title>Comparative analysis of the genomes of Stylophora pistillata and Acropora digitifera provides evidence for extensive differences between species of corals.</title>
        <authorList>
            <person name="Voolstra C.R."/>
            <person name="Li Y."/>
            <person name="Liew Y.J."/>
            <person name="Baumgarten S."/>
            <person name="Zoccola D."/>
            <person name="Flot J.-F."/>
            <person name="Tambutte S."/>
            <person name="Allemand D."/>
            <person name="Aranda M."/>
        </authorList>
    </citation>
    <scope>NUCLEOTIDE SEQUENCE [LARGE SCALE GENOMIC DNA]</scope>
</reference>